<keyword evidence="1" id="KW-0547">Nucleotide-binding</keyword>
<feature type="domain" description="ABC transporter" evidence="4">
    <location>
        <begin position="21"/>
        <end position="251"/>
    </location>
</feature>
<dbReference type="SUPFAM" id="SSF52540">
    <property type="entry name" value="P-loop containing nucleoside triphosphate hydrolases"/>
    <property type="match status" value="1"/>
</dbReference>
<sequence>MDSGPSEMLLKPVGHAQTPALEVSRVSHRYGARIALNDVSLTVRQSSFTVLLGLNGAGKSTLFSLITRLYAIRSGQIRIFGHDVASEPGAALSMLGVVFQSRALDLDISVRQNLMYHAALHGIASKRANELIAQVLDRVAMADRSGDRVGNLSIGQMRRIEIARALLHRPRLLLLDEPTVGLDIKARADILEHVRRLSVVEGIGVLWATHLIDEAGAGDDVVVLHKGSVLAHGALGDVVGSSDGADLRDAFNRLTGTADREELEVAR</sequence>
<evidence type="ECO:0000313" key="6">
    <source>
        <dbReference type="Proteomes" id="UP000189796"/>
    </source>
</evidence>
<dbReference type="SMART" id="SM00382">
    <property type="entry name" value="AAA"/>
    <property type="match status" value="1"/>
</dbReference>
<dbReference type="Proteomes" id="UP000189796">
    <property type="component" value="Chromosome I"/>
</dbReference>
<dbReference type="EMBL" id="LT670817">
    <property type="protein sequence ID" value="SHH81874.1"/>
    <property type="molecule type" value="Genomic_DNA"/>
</dbReference>
<evidence type="ECO:0000256" key="2">
    <source>
        <dbReference type="ARBA" id="ARBA00022840"/>
    </source>
</evidence>
<dbReference type="InterPro" id="IPR027417">
    <property type="entry name" value="P-loop_NTPase"/>
</dbReference>
<dbReference type="OrthoDB" id="9778547at2"/>
<accession>A0A1M5W3V7</accession>
<reference evidence="5 6" key="1">
    <citation type="submission" date="2016-11" db="EMBL/GenBank/DDBJ databases">
        <authorList>
            <person name="Jaros S."/>
            <person name="Januszkiewicz K."/>
            <person name="Wedrychowicz H."/>
        </authorList>
    </citation>
    <scope>NUCLEOTIDE SEQUENCE [LARGE SCALE GENOMIC DNA]</scope>
    <source>
        <strain evidence="5 6">GAS138</strain>
    </source>
</reference>
<evidence type="ECO:0000259" key="4">
    <source>
        <dbReference type="PROSITE" id="PS50893"/>
    </source>
</evidence>
<dbReference type="NCBIfam" id="TIGR03864">
    <property type="entry name" value="PQQ_ABC_ATP"/>
    <property type="match status" value="1"/>
</dbReference>
<organism evidence="5 6">
    <name type="scientific">Bradyrhizobium erythrophlei</name>
    <dbReference type="NCBI Taxonomy" id="1437360"/>
    <lineage>
        <taxon>Bacteria</taxon>
        <taxon>Pseudomonadati</taxon>
        <taxon>Pseudomonadota</taxon>
        <taxon>Alphaproteobacteria</taxon>
        <taxon>Hyphomicrobiales</taxon>
        <taxon>Nitrobacteraceae</taxon>
        <taxon>Bradyrhizobium</taxon>
    </lineage>
</organism>
<evidence type="ECO:0000313" key="5">
    <source>
        <dbReference type="EMBL" id="SHH81874.1"/>
    </source>
</evidence>
<protein>
    <submittedName>
        <fullName evidence="5">ABC-2 type transport system ATP-binding protein</fullName>
    </submittedName>
</protein>
<gene>
    <name evidence="5" type="ORF">SAMN05443248_6318</name>
</gene>
<dbReference type="InterPro" id="IPR022467">
    <property type="entry name" value="ABC_transprt_ATP-bd_su_PQQ"/>
</dbReference>
<dbReference type="InterPro" id="IPR003593">
    <property type="entry name" value="AAA+_ATPase"/>
</dbReference>
<dbReference type="PANTHER" id="PTHR43582:SF5">
    <property type="entry name" value="ABC TRANSPORTER"/>
    <property type="match status" value="1"/>
</dbReference>
<dbReference type="PROSITE" id="PS50893">
    <property type="entry name" value="ABC_TRANSPORTER_2"/>
    <property type="match status" value="1"/>
</dbReference>
<keyword evidence="2 5" id="KW-0067">ATP-binding</keyword>
<dbReference type="GO" id="GO:0005524">
    <property type="term" value="F:ATP binding"/>
    <property type="evidence" value="ECO:0007669"/>
    <property type="project" value="UniProtKB-KW"/>
</dbReference>
<evidence type="ECO:0000256" key="1">
    <source>
        <dbReference type="ARBA" id="ARBA00022741"/>
    </source>
</evidence>
<name>A0A1M5W3V7_9BRAD</name>
<dbReference type="PANTHER" id="PTHR43582">
    <property type="entry name" value="LINEARMYCIN RESISTANCE ATP-BINDING PROTEIN LNRL"/>
    <property type="match status" value="1"/>
</dbReference>
<dbReference type="InterPro" id="IPR003439">
    <property type="entry name" value="ABC_transporter-like_ATP-bd"/>
</dbReference>
<dbReference type="Pfam" id="PF00005">
    <property type="entry name" value="ABC_tran"/>
    <property type="match status" value="1"/>
</dbReference>
<dbReference type="GO" id="GO:0016887">
    <property type="term" value="F:ATP hydrolysis activity"/>
    <property type="evidence" value="ECO:0007669"/>
    <property type="project" value="InterPro"/>
</dbReference>
<comment type="function">
    <text evidence="3">Involved in beta-(1--&gt;2)glucan export. Transmembrane domains (TMD) form a pore in the inner membrane and the ATP-binding domain (NBD) is responsible for energy generation.</text>
</comment>
<evidence type="ECO:0000256" key="3">
    <source>
        <dbReference type="ARBA" id="ARBA00024722"/>
    </source>
</evidence>
<proteinExistence type="predicted"/>
<dbReference type="Gene3D" id="3.40.50.300">
    <property type="entry name" value="P-loop containing nucleotide triphosphate hydrolases"/>
    <property type="match status" value="1"/>
</dbReference>
<dbReference type="AlphaFoldDB" id="A0A1M5W3V7"/>